<dbReference type="InterPro" id="IPR027417">
    <property type="entry name" value="P-loop_NTPase"/>
</dbReference>
<keyword evidence="5 7" id="KW-0315">Glutamine amidotransferase</keyword>
<evidence type="ECO:0000256" key="7">
    <source>
        <dbReference type="HAMAP-Rule" id="MF_00028"/>
    </source>
</evidence>
<dbReference type="RefSeq" id="WP_086907030.1">
    <property type="nucleotide sequence ID" value="NZ_CP021324.1"/>
</dbReference>
<evidence type="ECO:0000256" key="1">
    <source>
        <dbReference type="ARBA" id="ARBA00004953"/>
    </source>
</evidence>
<feature type="domain" description="CobQ/CobB/MinD/ParA nucleotide binding" evidence="8">
    <location>
        <begin position="4"/>
        <end position="226"/>
    </location>
</feature>
<keyword evidence="4 7" id="KW-0169">Cobalamin biosynthesis</keyword>
<reference evidence="9 10" key="1">
    <citation type="journal article" date="2017" name="Environ. Microbiol.">
        <title>Genome and epigenome of a novel marine Thaumarchaeota strain suggest viral infection, phosphorothioation DNA modification and multiple restriction systems.</title>
        <authorList>
            <person name="Ahlgren N.A."/>
            <person name="Chen Y."/>
            <person name="Needham D.M."/>
            <person name="Parada A.E."/>
            <person name="Sachdeva R."/>
            <person name="Trinh V."/>
            <person name="Chen T."/>
            <person name="Fuhrman J.A."/>
        </authorList>
    </citation>
    <scope>NUCLEOTIDE SEQUENCE [LARGE SCALE GENOMIC DNA]</scope>
    <source>
        <strain evidence="9 10">SPOT01</strain>
    </source>
</reference>
<dbReference type="InterPro" id="IPR004459">
    <property type="entry name" value="CobQ_synth"/>
</dbReference>
<dbReference type="Gene3D" id="3.40.50.300">
    <property type="entry name" value="P-loop containing nucleotide triphosphate hydrolases"/>
    <property type="match status" value="1"/>
</dbReference>
<dbReference type="AlphaFoldDB" id="A0A2Z2HHZ1"/>
<dbReference type="InterPro" id="IPR047045">
    <property type="entry name" value="CobQ_N"/>
</dbReference>
<dbReference type="HAMAP" id="MF_00028">
    <property type="entry name" value="CobQ"/>
    <property type="match status" value="1"/>
</dbReference>
<proteinExistence type="inferred from homology"/>
<evidence type="ECO:0000256" key="3">
    <source>
        <dbReference type="ARBA" id="ARBA00014921"/>
    </source>
</evidence>
<dbReference type="PANTHER" id="PTHR21343:SF1">
    <property type="entry name" value="COBYRIC ACID SYNTHASE"/>
    <property type="match status" value="1"/>
</dbReference>
<evidence type="ECO:0000313" key="10">
    <source>
        <dbReference type="Proteomes" id="UP000249949"/>
    </source>
</evidence>
<name>A0A2Z2HHZ1_9ARCH</name>
<dbReference type="SUPFAM" id="SSF52540">
    <property type="entry name" value="P-loop containing nucleoside triphosphate hydrolases"/>
    <property type="match status" value="1"/>
</dbReference>
<dbReference type="PANTHER" id="PTHR21343">
    <property type="entry name" value="DETHIOBIOTIN SYNTHETASE"/>
    <property type="match status" value="1"/>
</dbReference>
<evidence type="ECO:0000256" key="6">
    <source>
        <dbReference type="ARBA" id="ARBA00025166"/>
    </source>
</evidence>
<gene>
    <name evidence="7" type="primary">cobQ</name>
    <name evidence="9" type="ORF">NMSP_0175</name>
</gene>
<dbReference type="InterPro" id="IPR002586">
    <property type="entry name" value="CobQ/CobB/MinD/ParA_Nub-bd_dom"/>
</dbReference>
<evidence type="ECO:0000256" key="5">
    <source>
        <dbReference type="ARBA" id="ARBA00022962"/>
    </source>
</evidence>
<protein>
    <recommendedName>
        <fullName evidence="3 7">Probable cobyric acid synthase</fullName>
    </recommendedName>
</protein>
<dbReference type="GO" id="GO:0015420">
    <property type="term" value="F:ABC-type vitamin B12 transporter activity"/>
    <property type="evidence" value="ECO:0007669"/>
    <property type="project" value="UniProtKB-UniRule"/>
</dbReference>
<comment type="function">
    <text evidence="6 7">Catalyzes amidations at positions B, D, E, and G on adenosylcobyrinic A,C-diamide. NH(2) groups are provided by glutamine, and one molecule of ATP is hydrogenolyzed for each amidation.</text>
</comment>
<comment type="caution">
    <text evidence="7">Lacks conserved residue(s) required for the propagation of feature annotation.</text>
</comment>
<dbReference type="CDD" id="cd05389">
    <property type="entry name" value="CobQ_N"/>
    <property type="match status" value="1"/>
</dbReference>
<comment type="similarity">
    <text evidence="2 7">Belongs to the CobB/CobQ family. CobQ subfamily.</text>
</comment>
<evidence type="ECO:0000259" key="8">
    <source>
        <dbReference type="Pfam" id="PF01656"/>
    </source>
</evidence>
<accession>A0A2Z2HHZ1</accession>
<evidence type="ECO:0000313" key="9">
    <source>
        <dbReference type="EMBL" id="ARS63807.1"/>
    </source>
</evidence>
<dbReference type="GO" id="GO:0003824">
    <property type="term" value="F:catalytic activity"/>
    <property type="evidence" value="ECO:0007669"/>
    <property type="project" value="InterPro"/>
</dbReference>
<dbReference type="OrthoDB" id="53136at2157"/>
<dbReference type="UniPathway" id="UPA00148"/>
<keyword evidence="10" id="KW-1185">Reference proteome</keyword>
<organism evidence="9 10">
    <name type="scientific">Candidatus Nitrosomarinus catalinensis</name>
    <dbReference type="NCBI Taxonomy" id="1898749"/>
    <lineage>
        <taxon>Archaea</taxon>
        <taxon>Nitrososphaerota</taxon>
        <taxon>Nitrososphaeria</taxon>
        <taxon>Nitrosopumilales</taxon>
        <taxon>Nitrosopumilaceae</taxon>
        <taxon>Candidatus Nitrosomarinus</taxon>
    </lineage>
</organism>
<dbReference type="GO" id="GO:0009236">
    <property type="term" value="P:cobalamin biosynthetic process"/>
    <property type="evidence" value="ECO:0007669"/>
    <property type="project" value="UniProtKB-UniRule"/>
</dbReference>
<evidence type="ECO:0000256" key="2">
    <source>
        <dbReference type="ARBA" id="ARBA00006205"/>
    </source>
</evidence>
<dbReference type="KEGG" id="nct:NMSP_0175"/>
<dbReference type="Pfam" id="PF01656">
    <property type="entry name" value="CbiA"/>
    <property type="match status" value="1"/>
</dbReference>
<dbReference type="EMBL" id="CP021324">
    <property type="protein sequence ID" value="ARS63807.1"/>
    <property type="molecule type" value="Genomic_DNA"/>
</dbReference>
<dbReference type="Proteomes" id="UP000249949">
    <property type="component" value="Chromosome"/>
</dbReference>
<sequence>MKSLMIQGTSSGAGKTTLVAALCRIFSDKGYRVAPFKSQNMSNFGYITPDFEISRAQVIQAFGARCNITPDLNPILLKPVGNYSSVVYLNGKRFKKMHAKEYYEKFVNSEGMKLASKSLKTLQKDFDLVIMEGAGSPAEINLQKYDIANMKMAKKANANVLLVTDIDKGGSFASLAGTMALIEKKYQKLVKGFIFNKFRGDIDVLKPGFKKLKTITQVPVIGTIPLIPLNLPEEDSLNSNPKDIVWNKKNIQKIDNELNKLSKIVKSNIDINSIEKMLQ</sequence>
<evidence type="ECO:0000256" key="4">
    <source>
        <dbReference type="ARBA" id="ARBA00022573"/>
    </source>
</evidence>
<comment type="pathway">
    <text evidence="1 7">Cofactor biosynthesis; adenosylcobalamin biosynthesis.</text>
</comment>
<dbReference type="GeneID" id="32900676"/>
<dbReference type="NCBIfam" id="NF001989">
    <property type="entry name" value="PRK00784.1"/>
    <property type="match status" value="1"/>
</dbReference>